<keyword evidence="1" id="KW-0378">Hydrolase</keyword>
<dbReference type="PIRSF" id="PIRSF006615">
    <property type="entry name" value="Zn_crbxpep_Taq"/>
    <property type="match status" value="1"/>
</dbReference>
<dbReference type="AlphaFoldDB" id="A0A7G9RWT4"/>
<dbReference type="PROSITE" id="PS52034">
    <property type="entry name" value="PEPTIDASE_M32"/>
    <property type="match status" value="1"/>
</dbReference>
<keyword evidence="5" id="KW-1185">Reference proteome</keyword>
<feature type="active site" description="Proton donor/acceptor" evidence="3">
    <location>
        <position position="255"/>
    </location>
</feature>
<dbReference type="CDD" id="cd06460">
    <property type="entry name" value="M32_Taq"/>
    <property type="match status" value="1"/>
</dbReference>
<keyword evidence="2" id="KW-0862">Zinc</keyword>
<comment type="similarity">
    <text evidence="1">Belongs to the peptidase M32 family.</text>
</comment>
<evidence type="ECO:0000313" key="4">
    <source>
        <dbReference type="EMBL" id="QNN60059.1"/>
    </source>
</evidence>
<feature type="binding site" evidence="2">
    <location>
        <position position="284"/>
    </location>
    <ligand>
        <name>Zn(2+)</name>
        <dbReference type="ChEBI" id="CHEBI:29105"/>
        <note>catalytic</note>
    </ligand>
</feature>
<comment type="catalytic activity">
    <reaction evidence="1">
        <text>Release of a C-terminal amino acid with broad specificity, except for -Pro.</text>
        <dbReference type="EC" id="3.4.17.19"/>
    </reaction>
</comment>
<evidence type="ECO:0000256" key="1">
    <source>
        <dbReference type="PIRNR" id="PIRNR006615"/>
    </source>
</evidence>
<dbReference type="GO" id="GO:0004181">
    <property type="term" value="F:metallocarboxypeptidase activity"/>
    <property type="evidence" value="ECO:0007669"/>
    <property type="project" value="UniProtKB-UniRule"/>
</dbReference>
<dbReference type="SUPFAM" id="SSF55486">
    <property type="entry name" value="Metalloproteases ('zincins'), catalytic domain"/>
    <property type="match status" value="1"/>
</dbReference>
<dbReference type="Pfam" id="PF02074">
    <property type="entry name" value="Peptidase_M32"/>
    <property type="match status" value="1"/>
</dbReference>
<keyword evidence="1 2" id="KW-0479">Metal-binding</keyword>
<accession>A0A7G9RWT4</accession>
<dbReference type="GO" id="GO:0046872">
    <property type="term" value="F:metal ion binding"/>
    <property type="evidence" value="ECO:0007669"/>
    <property type="project" value="UniProtKB-KW"/>
</dbReference>
<feature type="binding site" evidence="2">
    <location>
        <position position="254"/>
    </location>
    <ligand>
        <name>Zn(2+)</name>
        <dbReference type="ChEBI" id="CHEBI:29105"/>
        <note>catalytic</note>
    </ligand>
</feature>
<keyword evidence="1" id="KW-0482">Metalloprotease</keyword>
<dbReference type="KEGG" id="eio:H9L01_06685"/>
<proteinExistence type="inferred from homology"/>
<comment type="function">
    <text evidence="1">Broad specificity carboxypetidase that releases amino acids sequentially from the C-terminus, including neutral, aromatic, polar and basic residues.</text>
</comment>
<dbReference type="PRINTS" id="PR00998">
    <property type="entry name" value="CRBOXYPTASET"/>
</dbReference>
<dbReference type="GO" id="GO:0006508">
    <property type="term" value="P:proteolysis"/>
    <property type="evidence" value="ECO:0007669"/>
    <property type="project" value="UniProtKB-UniRule"/>
</dbReference>
<dbReference type="RefSeq" id="WP_187533192.1">
    <property type="nucleotide sequence ID" value="NZ_CBCSHU010000032.1"/>
</dbReference>
<evidence type="ECO:0000313" key="5">
    <source>
        <dbReference type="Proteomes" id="UP000515928"/>
    </source>
</evidence>
<keyword evidence="1" id="KW-0645">Protease</keyword>
<comment type="cofactor">
    <cofactor evidence="2">
        <name>Zn(2+)</name>
        <dbReference type="ChEBI" id="CHEBI:29105"/>
    </cofactor>
    <text evidence="2">Binds 1 zinc ion per subunit.</text>
</comment>
<evidence type="ECO:0000256" key="3">
    <source>
        <dbReference type="PIRSR" id="PIRSR006615-2"/>
    </source>
</evidence>
<evidence type="ECO:0000256" key="2">
    <source>
        <dbReference type="PIRSR" id="PIRSR006615-1"/>
    </source>
</evidence>
<dbReference type="PANTHER" id="PTHR34217:SF1">
    <property type="entry name" value="CARBOXYPEPTIDASE 1"/>
    <property type="match status" value="1"/>
</dbReference>
<protein>
    <recommendedName>
        <fullName evidence="1">Metal-dependent carboxypeptidase</fullName>
        <ecNumber evidence="1">3.4.17.19</ecNumber>
    </recommendedName>
</protein>
<gene>
    <name evidence="4" type="ORF">H9L01_06685</name>
</gene>
<dbReference type="Proteomes" id="UP000515928">
    <property type="component" value="Chromosome"/>
</dbReference>
<dbReference type="PANTHER" id="PTHR34217">
    <property type="entry name" value="METAL-DEPENDENT CARBOXYPEPTIDASE"/>
    <property type="match status" value="1"/>
</dbReference>
<organism evidence="4 5">
    <name type="scientific">Erysipelothrix inopinata</name>
    <dbReference type="NCBI Taxonomy" id="225084"/>
    <lineage>
        <taxon>Bacteria</taxon>
        <taxon>Bacillati</taxon>
        <taxon>Bacillota</taxon>
        <taxon>Erysipelotrichia</taxon>
        <taxon>Erysipelotrichales</taxon>
        <taxon>Erysipelotrichaceae</taxon>
        <taxon>Erysipelothrix</taxon>
    </lineage>
</organism>
<dbReference type="Gene3D" id="1.10.1370.30">
    <property type="match status" value="1"/>
</dbReference>
<dbReference type="EC" id="3.4.17.19" evidence="1"/>
<dbReference type="InterPro" id="IPR001333">
    <property type="entry name" value="Peptidase_M32_Taq"/>
</dbReference>
<sequence>MNYNELLDQLNSLSLAITTMNYDALTIAPRSGAKYRNKAMSILYGEYFNIMTSEGTYKILQDNKNSENDIIRLSVKDQLKGLDKIRNIPQKEFVAFENLKADAQQTWEEAKNSKDFSIFESDLQKLVETQKKMLTYRNDGLIPYESCLNDYEEGLRMEHVESFFSTLEKDLVPHIDTIIAAQGQKPAFLTEFVSYQQQDEITQMICEHLGYNESFGYVGHAEHPFSSTFSINDSRITTHYYENDFTSNIFSIIHEIGHSTYNHQVNPEFEGYPLADNMSMSMHESQSRFLENMIGRSKAFWTPLYPKLQNIIPDVLGNVSLDEFILGINYVDRSPIRIEADEVTYPLHIMVRYEIEKKLFNENLSTKNLNFDFANEMKRLLHITPESDSEGVLQDVHWSDASFGYFPTYALGTAYAAQFMHAMEKDLDVTTLLIEGNMKPIFAWLKENIHQYSGMFTAQEMLQRVSGEPFNPNYYVKYLVDKYSDLLGIKLA</sequence>
<dbReference type="EMBL" id="CP060715">
    <property type="protein sequence ID" value="QNN60059.1"/>
    <property type="molecule type" value="Genomic_DNA"/>
</dbReference>
<feature type="binding site" evidence="2">
    <location>
        <position position="258"/>
    </location>
    <ligand>
        <name>Zn(2+)</name>
        <dbReference type="ChEBI" id="CHEBI:29105"/>
        <note>catalytic</note>
    </ligand>
</feature>
<keyword evidence="1 4" id="KW-0121">Carboxypeptidase</keyword>
<reference evidence="4 5" key="1">
    <citation type="submission" date="2020-08" db="EMBL/GenBank/DDBJ databases">
        <title>Genome sequence of Erysipelothrix inopinata DSM 15511T.</title>
        <authorList>
            <person name="Hyun D.-W."/>
            <person name="Bae J.-W."/>
        </authorList>
    </citation>
    <scope>NUCLEOTIDE SEQUENCE [LARGE SCALE GENOMIC DNA]</scope>
    <source>
        <strain evidence="4 5">DSM 15511</strain>
    </source>
</reference>
<name>A0A7G9RWT4_9FIRM</name>